<gene>
    <name evidence="2" type="ORF">SAMN06265338_106141</name>
</gene>
<organism evidence="2 3">
    <name type="scientific">Rhodoblastus acidophilus</name>
    <name type="common">Rhodopseudomonas acidophila</name>
    <dbReference type="NCBI Taxonomy" id="1074"/>
    <lineage>
        <taxon>Bacteria</taxon>
        <taxon>Pseudomonadati</taxon>
        <taxon>Pseudomonadota</taxon>
        <taxon>Alphaproteobacteria</taxon>
        <taxon>Hyphomicrobiales</taxon>
        <taxon>Rhodoblastaceae</taxon>
        <taxon>Rhodoblastus</taxon>
    </lineage>
</organism>
<evidence type="ECO:0000313" key="3">
    <source>
        <dbReference type="Proteomes" id="UP000198418"/>
    </source>
</evidence>
<keyword evidence="3" id="KW-1185">Reference proteome</keyword>
<evidence type="ECO:0000313" key="2">
    <source>
        <dbReference type="EMBL" id="SNB74859.1"/>
    </source>
</evidence>
<feature type="region of interest" description="Disordered" evidence="1">
    <location>
        <begin position="1"/>
        <end position="36"/>
    </location>
</feature>
<dbReference type="RefSeq" id="WP_141098441.1">
    <property type="nucleotide sequence ID" value="NZ_FYDG01000006.1"/>
</dbReference>
<sequence length="91" mass="9650">MQGDQGSGLRQGMDKAETATADPPPGEESARHPAGCPCAHDFSNLATTVVSAANLLHRYGDDPARVAQIAKLLRETGERAIAASQRLRPRD</sequence>
<protein>
    <submittedName>
        <fullName evidence="2">Uncharacterized protein</fullName>
    </submittedName>
</protein>
<dbReference type="EMBL" id="FYDG01000006">
    <property type="protein sequence ID" value="SNB74859.1"/>
    <property type="molecule type" value="Genomic_DNA"/>
</dbReference>
<reference evidence="3" key="1">
    <citation type="submission" date="2017-06" db="EMBL/GenBank/DDBJ databases">
        <authorList>
            <person name="Varghese N."/>
            <person name="Submissions S."/>
        </authorList>
    </citation>
    <scope>NUCLEOTIDE SEQUENCE [LARGE SCALE GENOMIC DNA]</scope>
    <source>
        <strain evidence="3">DSM 137</strain>
    </source>
</reference>
<name>A0A212RR20_RHOAC</name>
<proteinExistence type="predicted"/>
<dbReference type="Proteomes" id="UP000198418">
    <property type="component" value="Unassembled WGS sequence"/>
</dbReference>
<dbReference type="AlphaFoldDB" id="A0A212RR20"/>
<accession>A0A212RR20</accession>
<evidence type="ECO:0000256" key="1">
    <source>
        <dbReference type="SAM" id="MobiDB-lite"/>
    </source>
</evidence>
<dbReference type="OrthoDB" id="9962083at2"/>